<sequence length="277" mass="30227">MVAAVGMASIAGYQWWTAPPGIAATPPLLTIQPPVTGRPAPLVLAEIADRAAALPAPVTAGRTEKVTIRAWYLHGQVSGGTTISALQAERRELVRRPDGSGTIVGSKEPPEFQSEADRREWASDHGGQRTTTWAAGGRSFFNQHRPPSTVEQLRQYLWRPNPPDSNGSVKTLQAMREVLRERALPPGERAAFLRLMAERPELRHEGRAQDRAGRWGEVFSVDSAYAGLPARYSFLLDADTGAFLGYEHMLTTTPGALNVRVPAVTTYETFLDGTFVD</sequence>
<feature type="region of interest" description="Disordered" evidence="1">
    <location>
        <begin position="97"/>
        <end position="128"/>
    </location>
</feature>
<feature type="compositionally biased region" description="Basic and acidic residues" evidence="1">
    <location>
        <begin position="115"/>
        <end position="127"/>
    </location>
</feature>
<dbReference type="AlphaFoldDB" id="A0A1M5D6S9"/>
<name>A0A1M5D6S9_STRHI</name>
<gene>
    <name evidence="2" type="ORF">SAMN05444320_104313</name>
</gene>
<evidence type="ECO:0000313" key="3">
    <source>
        <dbReference type="Proteomes" id="UP000184501"/>
    </source>
</evidence>
<evidence type="ECO:0000313" key="2">
    <source>
        <dbReference type="EMBL" id="SHF62392.1"/>
    </source>
</evidence>
<dbReference type="Proteomes" id="UP000184501">
    <property type="component" value="Unassembled WGS sequence"/>
</dbReference>
<reference evidence="2 3" key="1">
    <citation type="submission" date="2016-11" db="EMBL/GenBank/DDBJ databases">
        <authorList>
            <person name="Jaros S."/>
            <person name="Januszkiewicz K."/>
            <person name="Wedrychowicz H."/>
        </authorList>
    </citation>
    <scope>NUCLEOTIDE SEQUENCE [LARGE SCALE GENOMIC DNA]</scope>
    <source>
        <strain evidence="2 3">DSM 44523</strain>
    </source>
</reference>
<accession>A0A1M5D6S9</accession>
<dbReference type="STRING" id="2017.SAMN05444320_104313"/>
<organism evidence="2 3">
    <name type="scientific">Streptoalloteichus hindustanus</name>
    <dbReference type="NCBI Taxonomy" id="2017"/>
    <lineage>
        <taxon>Bacteria</taxon>
        <taxon>Bacillati</taxon>
        <taxon>Actinomycetota</taxon>
        <taxon>Actinomycetes</taxon>
        <taxon>Pseudonocardiales</taxon>
        <taxon>Pseudonocardiaceae</taxon>
        <taxon>Streptoalloteichus</taxon>
    </lineage>
</organism>
<evidence type="ECO:0008006" key="4">
    <source>
        <dbReference type="Google" id="ProtNLM"/>
    </source>
</evidence>
<protein>
    <recommendedName>
        <fullName evidence="4">CU044_5270 family protein</fullName>
    </recommendedName>
</protein>
<proteinExistence type="predicted"/>
<evidence type="ECO:0000256" key="1">
    <source>
        <dbReference type="SAM" id="MobiDB-lite"/>
    </source>
</evidence>
<keyword evidence="3" id="KW-1185">Reference proteome</keyword>
<dbReference type="EMBL" id="FQVN01000004">
    <property type="protein sequence ID" value="SHF62392.1"/>
    <property type="molecule type" value="Genomic_DNA"/>
</dbReference>